<dbReference type="Proteomes" id="UP000308707">
    <property type="component" value="Unassembled WGS sequence"/>
</dbReference>
<dbReference type="Pfam" id="PF03349">
    <property type="entry name" value="Toluene_X"/>
    <property type="match status" value="1"/>
</dbReference>
<protein>
    <recommendedName>
        <fullName evidence="11">Transporter</fullName>
    </recommendedName>
</protein>
<evidence type="ECO:0000256" key="7">
    <source>
        <dbReference type="ARBA" id="ARBA00023237"/>
    </source>
</evidence>
<dbReference type="RefSeq" id="WP_137267753.1">
    <property type="nucleotide sequence ID" value="NZ_SZUA01000003.1"/>
</dbReference>
<dbReference type="PANTHER" id="PTHR35093">
    <property type="entry name" value="OUTER MEMBRANE PROTEIN NMB0088-RELATED"/>
    <property type="match status" value="1"/>
</dbReference>
<proteinExistence type="inferred from homology"/>
<gene>
    <name evidence="9" type="ORF">FCE95_14435</name>
</gene>
<accession>A0A4U5JIE2</accession>
<feature type="chain" id="PRO_5020487580" description="Transporter" evidence="8">
    <location>
        <begin position="28"/>
        <end position="451"/>
    </location>
</feature>
<sequence>MHNQNFARVTALAIGIVGALAMGQTHASGFQIKENSTKALGRAFAGSGAASGDVSVVSNNPAAMSTFKQSAVQADVAVIDLSADFTGGGKTAVGTTLTGGNGGDPGDATPVPSIAAIFPIGDTGMTLGAQVSAPFGLKTEYDRNWVGRYNAVKSDVKTVDLTLAASFDFSSEVSIGVGLIYQRAEATLSNALDMGTALCASPNPAACFNPAFPFHPQGNDGFVEVKGDDTGIGWVIGMHIHPNERTAIGFSHRSEIDHDLEGTADFTMPASVAVALAAARPGQFVDTTALAPLTTPAVDTISISYGITDNFKVLADFSRTQWSSLENVTIYFNSRQAPSVEQFQWKDTTFWSIGGEWELNDKFTLRAGYAEDQSPTKIETRTPRLPDADRQWGSIGLTWNVSPAFEVNAAYTRIFVDDPKIANIHSSTASTLTGSYDADVNIFGVSAQYKF</sequence>
<evidence type="ECO:0000256" key="1">
    <source>
        <dbReference type="ARBA" id="ARBA00004571"/>
    </source>
</evidence>
<evidence type="ECO:0000256" key="3">
    <source>
        <dbReference type="ARBA" id="ARBA00022452"/>
    </source>
</evidence>
<dbReference type="GO" id="GO:0015483">
    <property type="term" value="F:long-chain fatty acid transporting porin activity"/>
    <property type="evidence" value="ECO:0007669"/>
    <property type="project" value="TreeGrafter"/>
</dbReference>
<feature type="signal peptide" evidence="8">
    <location>
        <begin position="1"/>
        <end position="27"/>
    </location>
</feature>
<dbReference type="EMBL" id="SZUA01000003">
    <property type="protein sequence ID" value="TKR29350.1"/>
    <property type="molecule type" value="Genomic_DNA"/>
</dbReference>
<keyword evidence="4" id="KW-0812">Transmembrane</keyword>
<organism evidence="9 10">
    <name type="scientific">Luteimonas gilva</name>
    <dbReference type="NCBI Taxonomy" id="2572684"/>
    <lineage>
        <taxon>Bacteria</taxon>
        <taxon>Pseudomonadati</taxon>
        <taxon>Pseudomonadota</taxon>
        <taxon>Gammaproteobacteria</taxon>
        <taxon>Lysobacterales</taxon>
        <taxon>Lysobacteraceae</taxon>
        <taxon>Luteimonas</taxon>
    </lineage>
</organism>
<keyword evidence="5 8" id="KW-0732">Signal</keyword>
<keyword evidence="6" id="KW-0472">Membrane</keyword>
<dbReference type="InterPro" id="IPR005017">
    <property type="entry name" value="OMPP1/FadL/TodX"/>
</dbReference>
<dbReference type="GO" id="GO:0009279">
    <property type="term" value="C:cell outer membrane"/>
    <property type="evidence" value="ECO:0007669"/>
    <property type="project" value="UniProtKB-SubCell"/>
</dbReference>
<comment type="caution">
    <text evidence="9">The sequence shown here is derived from an EMBL/GenBank/DDBJ whole genome shotgun (WGS) entry which is preliminary data.</text>
</comment>
<evidence type="ECO:0008006" key="11">
    <source>
        <dbReference type="Google" id="ProtNLM"/>
    </source>
</evidence>
<dbReference type="AlphaFoldDB" id="A0A4U5JIE2"/>
<dbReference type="Gene3D" id="2.40.160.60">
    <property type="entry name" value="Outer membrane protein transport protein (OMPP1/FadL/TodX)"/>
    <property type="match status" value="1"/>
</dbReference>
<evidence type="ECO:0000313" key="9">
    <source>
        <dbReference type="EMBL" id="TKR29350.1"/>
    </source>
</evidence>
<name>A0A4U5JIE2_9GAMM</name>
<comment type="similarity">
    <text evidence="2">Belongs to the OmpP1/FadL family.</text>
</comment>
<dbReference type="OrthoDB" id="19849at2"/>
<evidence type="ECO:0000256" key="4">
    <source>
        <dbReference type="ARBA" id="ARBA00022692"/>
    </source>
</evidence>
<keyword evidence="3" id="KW-1134">Transmembrane beta strand</keyword>
<evidence type="ECO:0000256" key="5">
    <source>
        <dbReference type="ARBA" id="ARBA00022729"/>
    </source>
</evidence>
<evidence type="ECO:0000256" key="6">
    <source>
        <dbReference type="ARBA" id="ARBA00023136"/>
    </source>
</evidence>
<dbReference type="PANTHER" id="PTHR35093:SF3">
    <property type="entry name" value="LONG-CHAIN FATTY ACID TRANSPORT PROTEIN"/>
    <property type="match status" value="1"/>
</dbReference>
<reference evidence="9 10" key="1">
    <citation type="submission" date="2019-04" db="EMBL/GenBank/DDBJ databases">
        <title>Reference strain of H23.</title>
        <authorList>
            <person name="Luo X."/>
        </authorList>
    </citation>
    <scope>NUCLEOTIDE SEQUENCE [LARGE SCALE GENOMIC DNA]</scope>
    <source>
        <strain evidence="9 10">H23</strain>
    </source>
</reference>
<dbReference type="SUPFAM" id="SSF56935">
    <property type="entry name" value="Porins"/>
    <property type="match status" value="1"/>
</dbReference>
<comment type="subcellular location">
    <subcellularLocation>
        <location evidence="1">Cell outer membrane</location>
        <topology evidence="1">Multi-pass membrane protein</topology>
    </subcellularLocation>
</comment>
<evidence type="ECO:0000256" key="2">
    <source>
        <dbReference type="ARBA" id="ARBA00008163"/>
    </source>
</evidence>
<evidence type="ECO:0000256" key="8">
    <source>
        <dbReference type="SAM" id="SignalP"/>
    </source>
</evidence>
<keyword evidence="10" id="KW-1185">Reference proteome</keyword>
<evidence type="ECO:0000313" key="10">
    <source>
        <dbReference type="Proteomes" id="UP000308707"/>
    </source>
</evidence>
<keyword evidence="7" id="KW-0998">Cell outer membrane</keyword>